<organism evidence="2 3">
    <name type="scientific">Gordonia mangrovi</name>
    <dbReference type="NCBI Taxonomy" id="2665643"/>
    <lineage>
        <taxon>Bacteria</taxon>
        <taxon>Bacillati</taxon>
        <taxon>Actinomycetota</taxon>
        <taxon>Actinomycetes</taxon>
        <taxon>Mycobacteriales</taxon>
        <taxon>Gordoniaceae</taxon>
        <taxon>Gordonia</taxon>
    </lineage>
</organism>
<reference evidence="2 3" key="1">
    <citation type="submission" date="2019-11" db="EMBL/GenBank/DDBJ databases">
        <title>Gordonia sp. nov., a novel actinobacterium isolated from mangrove soil in Hainan.</title>
        <authorList>
            <person name="Huang X."/>
            <person name="Xie Y."/>
            <person name="Chu X."/>
            <person name="Xiao K."/>
        </authorList>
    </citation>
    <scope>NUCLEOTIDE SEQUENCE [LARGE SCALE GENOMIC DNA]</scope>
    <source>
        <strain evidence="2 3">HNM0687</strain>
    </source>
</reference>
<dbReference type="AlphaFoldDB" id="A0A6L7GVR3"/>
<comment type="caution">
    <text evidence="2">The sequence shown here is derived from an EMBL/GenBank/DDBJ whole genome shotgun (WGS) entry which is preliminary data.</text>
</comment>
<keyword evidence="2" id="KW-0012">Acyltransferase</keyword>
<evidence type="ECO:0000259" key="1">
    <source>
        <dbReference type="Pfam" id="PF00668"/>
    </source>
</evidence>
<gene>
    <name evidence="2" type="ORF">GIY30_17475</name>
</gene>
<dbReference type="Proteomes" id="UP000475545">
    <property type="component" value="Unassembled WGS sequence"/>
</dbReference>
<accession>A0A6L7GVR3</accession>
<dbReference type="GO" id="GO:0008610">
    <property type="term" value="P:lipid biosynthetic process"/>
    <property type="evidence" value="ECO:0007669"/>
    <property type="project" value="UniProtKB-ARBA"/>
</dbReference>
<evidence type="ECO:0000313" key="2">
    <source>
        <dbReference type="EMBL" id="MXP23131.1"/>
    </source>
</evidence>
<name>A0A6L7GVR3_9ACTN</name>
<evidence type="ECO:0000313" key="3">
    <source>
        <dbReference type="Proteomes" id="UP000475545"/>
    </source>
</evidence>
<dbReference type="RefSeq" id="WP_160903277.1">
    <property type="nucleotide sequence ID" value="NZ_CP102850.1"/>
</dbReference>
<dbReference type="Gene3D" id="3.30.559.30">
    <property type="entry name" value="Nonribosomal peptide synthetase, condensation domain"/>
    <property type="match status" value="1"/>
</dbReference>
<proteinExistence type="predicted"/>
<dbReference type="InterPro" id="IPR023213">
    <property type="entry name" value="CAT-like_dom_sf"/>
</dbReference>
<protein>
    <submittedName>
        <fullName evidence="2">Acyltransferase</fullName>
    </submittedName>
</protein>
<dbReference type="Gene3D" id="3.30.559.10">
    <property type="entry name" value="Chloramphenicol acetyltransferase-like domain"/>
    <property type="match status" value="1"/>
</dbReference>
<dbReference type="Pfam" id="PF00668">
    <property type="entry name" value="Condensation"/>
    <property type="match status" value="1"/>
</dbReference>
<dbReference type="EMBL" id="WMBR01000004">
    <property type="protein sequence ID" value="MXP23131.1"/>
    <property type="molecule type" value="Genomic_DNA"/>
</dbReference>
<keyword evidence="3" id="KW-1185">Reference proteome</keyword>
<dbReference type="InterPro" id="IPR001242">
    <property type="entry name" value="Condensation_dom"/>
</dbReference>
<feature type="domain" description="Condensation" evidence="1">
    <location>
        <begin position="65"/>
        <end position="356"/>
    </location>
</feature>
<sequence>MTRTPVLRAPLVGGTPVEWHLTDPDGARAAAERTPDGLTFLQIDHVNAALAKRESGEPHTGTASSVTVFDEPLDRDAMAAALTAFCRRHDELRAVYPVDDTGPSRRVAPPETIEFVTVSSDDHVDADAVIGLVQQRINAEAVFDRLPGFVFGAIDGGDRFTFYAGYDHSHTDGFSQFAGLLEIARTYRAIRAGQTPDSGPVGSFGDYIAAEKQTVASLTPADPRIAEWRAILAVHDKRIPRFPLDLGLSDSEPAPAAPLRLSLVAGDVLEACDARRGDTASGAGIVYAALAAAQHELTGVEHFFTATVLAARAPHQAQTQGWLCNFAPIAFDVTGSMSFAELTVAATEAVARARRLATLPVHASLGALAAAGAYIPDPGSPQMVSYIDFRRIPGNDDAVLRNVTSFQAAGRTRNANMWLTRRADAMTLIAHIPDNPVAKSTFTAYVEAIRRWLTSYACGDETMIGSAEAPGLAGQST</sequence>
<keyword evidence="2" id="KW-0808">Transferase</keyword>
<dbReference type="SUPFAM" id="SSF52777">
    <property type="entry name" value="CoA-dependent acyltransferases"/>
    <property type="match status" value="2"/>
</dbReference>
<dbReference type="GO" id="GO:0016746">
    <property type="term" value="F:acyltransferase activity"/>
    <property type="evidence" value="ECO:0007669"/>
    <property type="project" value="UniProtKB-KW"/>
</dbReference>